<evidence type="ECO:0000259" key="3">
    <source>
        <dbReference type="PROSITE" id="PS50125"/>
    </source>
</evidence>
<dbReference type="PANTHER" id="PTHR43081:SF1">
    <property type="entry name" value="ADENYLATE CYCLASE, TERMINAL-DIFFERENTIATION SPECIFIC"/>
    <property type="match status" value="1"/>
</dbReference>
<feature type="domain" description="Guanylate cyclase" evidence="3">
    <location>
        <begin position="245"/>
        <end position="376"/>
    </location>
</feature>
<protein>
    <recommendedName>
        <fullName evidence="3">Guanylate cyclase domain-containing protein</fullName>
    </recommendedName>
</protein>
<feature type="compositionally biased region" description="Basic and acidic residues" evidence="1">
    <location>
        <begin position="432"/>
        <end position="443"/>
    </location>
</feature>
<comment type="caution">
    <text evidence="4">The sequence shown here is derived from an EMBL/GenBank/DDBJ whole genome shotgun (WGS) entry which is preliminary data.</text>
</comment>
<keyword evidence="2" id="KW-0812">Transmembrane</keyword>
<dbReference type="GO" id="GO:0009190">
    <property type="term" value="P:cyclic nucleotide biosynthetic process"/>
    <property type="evidence" value="ECO:0007669"/>
    <property type="project" value="InterPro"/>
</dbReference>
<dbReference type="SMART" id="SM00044">
    <property type="entry name" value="CYCc"/>
    <property type="match status" value="1"/>
</dbReference>
<keyword evidence="2" id="KW-0472">Membrane</keyword>
<dbReference type="InterPro" id="IPR050697">
    <property type="entry name" value="Adenylyl/Guanylyl_Cyclase_3/4"/>
</dbReference>
<reference evidence="4" key="2">
    <citation type="journal article" date="2020" name="Microorganisms">
        <title>Osmotic Adaptation and Compatible Solute Biosynthesis of Phototrophic Bacteria as Revealed from Genome Analyses.</title>
        <authorList>
            <person name="Imhoff J.F."/>
            <person name="Rahn T."/>
            <person name="Kunzel S."/>
            <person name="Keller A."/>
            <person name="Neulinger S.C."/>
        </authorList>
    </citation>
    <scope>NUCLEOTIDE SEQUENCE</scope>
    <source>
        <strain evidence="4">DSM 9154</strain>
    </source>
</reference>
<feature type="transmembrane region" description="Helical" evidence="2">
    <location>
        <begin position="108"/>
        <end position="129"/>
    </location>
</feature>
<dbReference type="PANTHER" id="PTHR43081">
    <property type="entry name" value="ADENYLATE CYCLASE, TERMINAL-DIFFERENTIATION SPECIFIC-RELATED"/>
    <property type="match status" value="1"/>
</dbReference>
<feature type="transmembrane region" description="Helical" evidence="2">
    <location>
        <begin position="141"/>
        <end position="158"/>
    </location>
</feature>
<accession>A0A934QF01</accession>
<evidence type="ECO:0000256" key="2">
    <source>
        <dbReference type="SAM" id="Phobius"/>
    </source>
</evidence>
<reference evidence="4" key="1">
    <citation type="submission" date="2017-08" db="EMBL/GenBank/DDBJ databases">
        <authorList>
            <person name="Imhoff J.F."/>
            <person name="Rahn T."/>
            <person name="Kuenzel S."/>
            <person name="Neulinger S.C."/>
        </authorList>
    </citation>
    <scope>NUCLEOTIDE SEQUENCE</scope>
    <source>
        <strain evidence="4">DSM 9154</strain>
    </source>
</reference>
<dbReference type="Proteomes" id="UP000778970">
    <property type="component" value="Unassembled WGS sequence"/>
</dbReference>
<keyword evidence="5" id="KW-1185">Reference proteome</keyword>
<name>A0A934QF01_9PROT</name>
<gene>
    <name evidence="4" type="ORF">CKO21_01405</name>
</gene>
<feature type="transmembrane region" description="Helical" evidence="2">
    <location>
        <begin position="82"/>
        <end position="102"/>
    </location>
</feature>
<dbReference type="AlphaFoldDB" id="A0A934QF01"/>
<evidence type="ECO:0000313" key="4">
    <source>
        <dbReference type="EMBL" id="MBK1695903.1"/>
    </source>
</evidence>
<dbReference type="GO" id="GO:0035556">
    <property type="term" value="P:intracellular signal transduction"/>
    <property type="evidence" value="ECO:0007669"/>
    <property type="project" value="InterPro"/>
</dbReference>
<dbReference type="CDD" id="cd07302">
    <property type="entry name" value="CHD"/>
    <property type="match status" value="1"/>
</dbReference>
<evidence type="ECO:0000313" key="5">
    <source>
        <dbReference type="Proteomes" id="UP000778970"/>
    </source>
</evidence>
<dbReference type="GO" id="GO:0004016">
    <property type="term" value="F:adenylate cyclase activity"/>
    <property type="evidence" value="ECO:0007669"/>
    <property type="project" value="UniProtKB-ARBA"/>
</dbReference>
<dbReference type="Pfam" id="PF00211">
    <property type="entry name" value="Guanylate_cyc"/>
    <property type="match status" value="1"/>
</dbReference>
<dbReference type="InterPro" id="IPR001054">
    <property type="entry name" value="A/G_cyclase"/>
</dbReference>
<feature type="region of interest" description="Disordered" evidence="1">
    <location>
        <begin position="423"/>
        <end position="443"/>
    </location>
</feature>
<keyword evidence="2" id="KW-1133">Transmembrane helix</keyword>
<dbReference type="EMBL" id="NRRE01000008">
    <property type="protein sequence ID" value="MBK1695903.1"/>
    <property type="molecule type" value="Genomic_DNA"/>
</dbReference>
<feature type="transmembrane region" description="Helical" evidence="2">
    <location>
        <begin position="53"/>
        <end position="75"/>
    </location>
</feature>
<feature type="transmembrane region" description="Helical" evidence="2">
    <location>
        <begin position="21"/>
        <end position="41"/>
    </location>
</feature>
<sequence>MSDVQPKALFARAEVQAERTVSVLRMAIALALVLVFFAVLREAPAGEPMLVRQWLSAGATMSAYFLLGAASFLAIRRGLYRPWMAWIAVTGDCLFPLVNIWLGLANTGLPTGFLIILPPVWLAPVVLAFGALRFNPWLQGYVLLLLVGGLAGLAYLEAPMGGEASPALIAKFTSFSPNVIRLCMLALAAGVLLVAALRARSLLRGAIAETYRRINLTRYLPAEVAERLAQGGLKELTGGRRQTVAVLFVDLRGFTRRAEGMSPEEVGAFVTEFRRRVRRAAEASGGTIDKFIGDAAMIVFGLLKEEGPPNARGALACADRILLEMADWNRGEASSEPVAVSVGLHWGPAFCGAVGDQSRLEFTVLGDTVNIAARLQEYAKCEGVSVVVSAATLQAAERVPGRHWRELPEVTLRGRRDGVRAFATAEPLDGAPARESEARQSAD</sequence>
<evidence type="ECO:0000256" key="1">
    <source>
        <dbReference type="SAM" id="MobiDB-lite"/>
    </source>
</evidence>
<proteinExistence type="predicted"/>
<dbReference type="InterPro" id="IPR029787">
    <property type="entry name" value="Nucleotide_cyclase"/>
</dbReference>
<dbReference type="PROSITE" id="PS50125">
    <property type="entry name" value="GUANYLATE_CYCLASE_2"/>
    <property type="match status" value="1"/>
</dbReference>
<dbReference type="Gene3D" id="3.30.70.1230">
    <property type="entry name" value="Nucleotide cyclase"/>
    <property type="match status" value="1"/>
</dbReference>
<dbReference type="SUPFAM" id="SSF55073">
    <property type="entry name" value="Nucleotide cyclase"/>
    <property type="match status" value="1"/>
</dbReference>
<organism evidence="4 5">
    <name type="scientific">Rhodovibrio salinarum</name>
    <dbReference type="NCBI Taxonomy" id="1087"/>
    <lineage>
        <taxon>Bacteria</taxon>
        <taxon>Pseudomonadati</taxon>
        <taxon>Pseudomonadota</taxon>
        <taxon>Alphaproteobacteria</taxon>
        <taxon>Rhodospirillales</taxon>
        <taxon>Rhodovibrionaceae</taxon>
        <taxon>Rhodovibrio</taxon>
    </lineage>
</organism>
<feature type="transmembrane region" description="Helical" evidence="2">
    <location>
        <begin position="178"/>
        <end position="197"/>
    </location>
</feature>